<protein>
    <submittedName>
        <fullName evidence="2">Uncharacterized protein</fullName>
    </submittedName>
</protein>
<sequence length="75" mass="8200">MLPSSSHVSRLHLYLSFLSAPFLISLPGSQYQKKDSTAISTNVAFFFPGAVDLGFSNKILMLSIVSEYTSNSLLN</sequence>
<reference evidence="2" key="1">
    <citation type="submission" date="2014-09" db="EMBL/GenBank/DDBJ databases">
        <authorList>
            <person name="Magalhaes I.L.F."/>
            <person name="Oliveira U."/>
            <person name="Santos F.R."/>
            <person name="Vidigal T.H.D.A."/>
            <person name="Brescovit A.D."/>
            <person name="Santos A.J."/>
        </authorList>
    </citation>
    <scope>NUCLEOTIDE SEQUENCE</scope>
    <source>
        <tissue evidence="2">Shoot tissue taken approximately 20 cm above the soil surface</tissue>
    </source>
</reference>
<evidence type="ECO:0000313" key="2">
    <source>
        <dbReference type="EMBL" id="JAE26252.1"/>
    </source>
</evidence>
<feature type="signal peptide" evidence="1">
    <location>
        <begin position="1"/>
        <end position="25"/>
    </location>
</feature>
<reference evidence="2" key="2">
    <citation type="journal article" date="2015" name="Data Brief">
        <title>Shoot transcriptome of the giant reed, Arundo donax.</title>
        <authorList>
            <person name="Barrero R.A."/>
            <person name="Guerrero F.D."/>
            <person name="Moolhuijzen P."/>
            <person name="Goolsby J.A."/>
            <person name="Tidwell J."/>
            <person name="Bellgard S.E."/>
            <person name="Bellgard M.I."/>
        </authorList>
    </citation>
    <scope>NUCLEOTIDE SEQUENCE</scope>
    <source>
        <tissue evidence="2">Shoot tissue taken approximately 20 cm above the soil surface</tissue>
    </source>
</reference>
<feature type="chain" id="PRO_5002047859" evidence="1">
    <location>
        <begin position="26"/>
        <end position="75"/>
    </location>
</feature>
<proteinExistence type="predicted"/>
<dbReference type="AlphaFoldDB" id="A0A0A9GP44"/>
<accession>A0A0A9GP44</accession>
<keyword evidence="1" id="KW-0732">Signal</keyword>
<evidence type="ECO:0000256" key="1">
    <source>
        <dbReference type="SAM" id="SignalP"/>
    </source>
</evidence>
<dbReference type="EMBL" id="GBRH01171644">
    <property type="protein sequence ID" value="JAE26252.1"/>
    <property type="molecule type" value="Transcribed_RNA"/>
</dbReference>
<name>A0A0A9GP44_ARUDO</name>
<organism evidence="2">
    <name type="scientific">Arundo donax</name>
    <name type="common">Giant reed</name>
    <name type="synonym">Donax arundinaceus</name>
    <dbReference type="NCBI Taxonomy" id="35708"/>
    <lineage>
        <taxon>Eukaryota</taxon>
        <taxon>Viridiplantae</taxon>
        <taxon>Streptophyta</taxon>
        <taxon>Embryophyta</taxon>
        <taxon>Tracheophyta</taxon>
        <taxon>Spermatophyta</taxon>
        <taxon>Magnoliopsida</taxon>
        <taxon>Liliopsida</taxon>
        <taxon>Poales</taxon>
        <taxon>Poaceae</taxon>
        <taxon>PACMAD clade</taxon>
        <taxon>Arundinoideae</taxon>
        <taxon>Arundineae</taxon>
        <taxon>Arundo</taxon>
    </lineage>
</organism>